<dbReference type="Pfam" id="PF02931">
    <property type="entry name" value="Neur_chan_LBD"/>
    <property type="match status" value="1"/>
</dbReference>
<evidence type="ECO:0000256" key="1">
    <source>
        <dbReference type="ARBA" id="ARBA00004141"/>
    </source>
</evidence>
<keyword evidence="3 5" id="KW-1133">Transmembrane helix</keyword>
<dbReference type="KEGG" id="dre:101884816"/>
<evidence type="ECO:0000256" key="2">
    <source>
        <dbReference type="ARBA" id="ARBA00022692"/>
    </source>
</evidence>
<keyword evidence="6" id="KW-1185">Reference proteome</keyword>
<dbReference type="InterPro" id="IPR006202">
    <property type="entry name" value="Neur_chan_lig-bd"/>
</dbReference>
<dbReference type="SUPFAM" id="SSF90112">
    <property type="entry name" value="Neurotransmitter-gated ion-channel transmembrane pore"/>
    <property type="match status" value="1"/>
</dbReference>
<proteinExistence type="inferred from homology"/>
<evidence type="ECO:0000313" key="6">
    <source>
        <dbReference type="Proteomes" id="UP000000437"/>
    </source>
</evidence>
<evidence type="ECO:0000313" key="7">
    <source>
        <dbReference type="RefSeq" id="XP_021330452.3"/>
    </source>
</evidence>
<comment type="subcellular location">
    <subcellularLocation>
        <location evidence="1">Membrane</location>
        <topology evidence="1">Multi-pass membrane protein</topology>
    </subcellularLocation>
</comment>
<dbReference type="InterPro" id="IPR006201">
    <property type="entry name" value="Neur_channel"/>
</dbReference>
<evidence type="ECO:0000256" key="3">
    <source>
        <dbReference type="ARBA" id="ARBA00022989"/>
    </source>
</evidence>
<keyword evidence="5" id="KW-0407">Ion channel</keyword>
<dbReference type="PANTHER" id="PTHR18945">
    <property type="entry name" value="NEUROTRANSMITTER GATED ION CHANNEL"/>
    <property type="match status" value="1"/>
</dbReference>
<dbReference type="PROSITE" id="PS00236">
    <property type="entry name" value="NEUROTR_ION_CHANNEL"/>
    <property type="match status" value="1"/>
</dbReference>
<dbReference type="Gene3D" id="2.70.170.10">
    <property type="entry name" value="Neurotransmitter-gated ion-channel ligand-binding domain"/>
    <property type="match status" value="1"/>
</dbReference>
<dbReference type="InterPro" id="IPR036734">
    <property type="entry name" value="Neur_chan_lig-bd_sf"/>
</dbReference>
<dbReference type="AlphaFoldDB" id="A0A8M9PGP8"/>
<keyword evidence="7" id="KW-0675">Receptor</keyword>
<name>A0A8M9PGP8_DANRE</name>
<dbReference type="GO" id="GO:0004888">
    <property type="term" value="F:transmembrane signaling receptor activity"/>
    <property type="evidence" value="ECO:0007669"/>
    <property type="project" value="InterPro"/>
</dbReference>
<sequence>MCLRWLLFALASVGCVSANANCSYEKLIEYLGLNDNNVKLTSLRPVDNWKNHVTVYIDLFVTSITEVNEKAQSISTQVLLAHGWGNDFTTWKPDDFCGMSACSVKKDMVWTPDIVIAESIKTEIATMENAFVRLESRGIVFASNTLAVTSACKMDLHLFPFDTQSCTLTIMSSVHSSDQLQIRPFSDASFLTQSSQKAFQTQGEWELISINMSNNQINFIGDLRDQLIFRITIKRKPVLYVIDFIMPVFCFLILDLASFFVSSGVKEKLGFKVTLLLAISVLLLLLKDMLPSTASDVPLIGMYCVIIFTLIGISVLETIFLSFLMDRGKESASVAPMHRKSALSDAVKSTEGPADSVSDRNEAPLTADALRQIIMEFQVQNQQQKKKSLSWTRVAKIIDLVFFLMYATTVLLFLIVLSIAWFP</sequence>
<keyword evidence="2 5" id="KW-0812">Transmembrane</keyword>
<dbReference type="InterPro" id="IPR018000">
    <property type="entry name" value="Neurotransmitter_ion_chnl_CS"/>
</dbReference>
<dbReference type="OrthoDB" id="6097796at2759"/>
<evidence type="ECO:0000256" key="5">
    <source>
        <dbReference type="RuleBase" id="RU000687"/>
    </source>
</evidence>
<protein>
    <submittedName>
        <fullName evidence="7">5-hydroxytryptamine receptor 3A isoform X1</fullName>
    </submittedName>
</protein>
<keyword evidence="5" id="KW-0406">Ion transport</keyword>
<dbReference type="GO" id="GO:0016020">
    <property type="term" value="C:membrane"/>
    <property type="evidence" value="ECO:0007669"/>
    <property type="project" value="UniProtKB-SubCell"/>
</dbReference>
<accession>A0A8M9PGP8</accession>
<keyword evidence="4 5" id="KW-0472">Membrane</keyword>
<dbReference type="RefSeq" id="XP_021330452.3">
    <property type="nucleotide sequence ID" value="XM_021474777.3"/>
</dbReference>
<dbReference type="SUPFAM" id="SSF63712">
    <property type="entry name" value="Nicotinic receptor ligand binding domain-like"/>
    <property type="match status" value="1"/>
</dbReference>
<dbReference type="Pfam" id="PF02932">
    <property type="entry name" value="Neur_chan_memb"/>
    <property type="match status" value="1"/>
</dbReference>
<gene>
    <name evidence="7" type="primary">LOC101884816</name>
</gene>
<dbReference type="Proteomes" id="UP000000437">
    <property type="component" value="Chromosome 3"/>
</dbReference>
<dbReference type="PRINTS" id="PR00252">
    <property type="entry name" value="NRIONCHANNEL"/>
</dbReference>
<dbReference type="GO" id="GO:0005230">
    <property type="term" value="F:extracellular ligand-gated monoatomic ion channel activity"/>
    <property type="evidence" value="ECO:0007669"/>
    <property type="project" value="InterPro"/>
</dbReference>
<evidence type="ECO:0000256" key="4">
    <source>
        <dbReference type="ARBA" id="ARBA00023136"/>
    </source>
</evidence>
<keyword evidence="5" id="KW-0813">Transport</keyword>
<dbReference type="InterPro" id="IPR006029">
    <property type="entry name" value="Neurotrans-gated_channel_TM"/>
</dbReference>
<dbReference type="InterPro" id="IPR038050">
    <property type="entry name" value="Neuro_actylchol_rec"/>
</dbReference>
<reference evidence="7" key="1">
    <citation type="submission" date="2025-08" db="UniProtKB">
        <authorList>
            <consortium name="RefSeq"/>
        </authorList>
    </citation>
    <scope>IDENTIFICATION</scope>
    <source>
        <strain evidence="7">Tuebingen</strain>
        <tissue evidence="7">Fibroblasts and whole tissue</tissue>
    </source>
</reference>
<dbReference type="Gene3D" id="1.20.58.390">
    <property type="entry name" value="Neurotransmitter-gated ion-channel transmembrane domain"/>
    <property type="match status" value="1"/>
</dbReference>
<dbReference type="InterPro" id="IPR036719">
    <property type="entry name" value="Neuro-gated_channel_TM_sf"/>
</dbReference>
<comment type="similarity">
    <text evidence="5">Belongs to the ligand-gated ion channel (TC 1.A.9) family.</text>
</comment>
<organism evidence="6 7">
    <name type="scientific">Danio rerio</name>
    <name type="common">Zebrafish</name>
    <name type="synonym">Brachydanio rerio</name>
    <dbReference type="NCBI Taxonomy" id="7955"/>
    <lineage>
        <taxon>Eukaryota</taxon>
        <taxon>Metazoa</taxon>
        <taxon>Chordata</taxon>
        <taxon>Craniata</taxon>
        <taxon>Vertebrata</taxon>
        <taxon>Euteleostomi</taxon>
        <taxon>Actinopterygii</taxon>
        <taxon>Neopterygii</taxon>
        <taxon>Teleostei</taxon>
        <taxon>Ostariophysi</taxon>
        <taxon>Cypriniformes</taxon>
        <taxon>Danionidae</taxon>
        <taxon>Danioninae</taxon>
        <taxon>Danio</taxon>
    </lineage>
</organism>